<dbReference type="InterPro" id="IPR027417">
    <property type="entry name" value="P-loop_NTPase"/>
</dbReference>
<dbReference type="EMBL" id="JBHRXV010000001">
    <property type="protein sequence ID" value="MFC3711489.1"/>
    <property type="molecule type" value="Genomic_DNA"/>
</dbReference>
<dbReference type="RefSeq" id="WP_380856489.1">
    <property type="nucleotide sequence ID" value="NZ_JBHRXV010000001.1"/>
</dbReference>
<keyword evidence="2" id="KW-0418">Kinase</keyword>
<accession>A0ABV7X853</accession>
<comment type="caution">
    <text evidence="2">The sequence shown here is derived from an EMBL/GenBank/DDBJ whole genome shotgun (WGS) entry which is preliminary data.</text>
</comment>
<dbReference type="SUPFAM" id="SSF53795">
    <property type="entry name" value="PEP carboxykinase-like"/>
    <property type="match status" value="1"/>
</dbReference>
<dbReference type="GO" id="GO:0016301">
    <property type="term" value="F:kinase activity"/>
    <property type="evidence" value="ECO:0007669"/>
    <property type="project" value="UniProtKB-KW"/>
</dbReference>
<dbReference type="PANTHER" id="PTHR30305:SF1">
    <property type="entry name" value="HPR KINASE_PHOSPHORYLASE"/>
    <property type="match status" value="1"/>
</dbReference>
<evidence type="ECO:0000259" key="1">
    <source>
        <dbReference type="Pfam" id="PF07475"/>
    </source>
</evidence>
<dbReference type="PANTHER" id="PTHR30305">
    <property type="entry name" value="PROTEIN YJDM-RELATED"/>
    <property type="match status" value="1"/>
</dbReference>
<keyword evidence="2" id="KW-0808">Transferase</keyword>
<protein>
    <submittedName>
        <fullName evidence="2">HPr kinase/phosphorylase</fullName>
    </submittedName>
</protein>
<evidence type="ECO:0000313" key="3">
    <source>
        <dbReference type="Proteomes" id="UP001595615"/>
    </source>
</evidence>
<evidence type="ECO:0000313" key="2">
    <source>
        <dbReference type="EMBL" id="MFC3711489.1"/>
    </source>
</evidence>
<dbReference type="Pfam" id="PF07475">
    <property type="entry name" value="Hpr_kinase_C"/>
    <property type="match status" value="1"/>
</dbReference>
<proteinExistence type="predicted"/>
<dbReference type="CDD" id="cd01918">
    <property type="entry name" value="HprK_C"/>
    <property type="match status" value="1"/>
</dbReference>
<reference evidence="3" key="1">
    <citation type="journal article" date="2019" name="Int. J. Syst. Evol. Microbiol.">
        <title>The Global Catalogue of Microorganisms (GCM) 10K type strain sequencing project: providing services to taxonomists for standard genome sequencing and annotation.</title>
        <authorList>
            <consortium name="The Broad Institute Genomics Platform"/>
            <consortium name="The Broad Institute Genome Sequencing Center for Infectious Disease"/>
            <person name="Wu L."/>
            <person name="Ma J."/>
        </authorList>
    </citation>
    <scope>NUCLEOTIDE SEQUENCE [LARGE SCALE GENOMIC DNA]</scope>
    <source>
        <strain evidence="3">KCTC 42644</strain>
    </source>
</reference>
<feature type="domain" description="HPr kinase/phosphorylase C-terminal" evidence="1">
    <location>
        <begin position="3"/>
        <end position="79"/>
    </location>
</feature>
<dbReference type="Proteomes" id="UP001595615">
    <property type="component" value="Unassembled WGS sequence"/>
</dbReference>
<gene>
    <name evidence="2" type="ORF">ACFOMD_02835</name>
</gene>
<dbReference type="Gene3D" id="3.40.50.300">
    <property type="entry name" value="P-loop containing nucleotide triphosphate hydrolases"/>
    <property type="match status" value="1"/>
</dbReference>
<organism evidence="2 3">
    <name type="scientific">Sphingoaurantiacus capsulatus</name>
    <dbReference type="NCBI Taxonomy" id="1771310"/>
    <lineage>
        <taxon>Bacteria</taxon>
        <taxon>Pseudomonadati</taxon>
        <taxon>Pseudomonadota</taxon>
        <taxon>Alphaproteobacteria</taxon>
        <taxon>Sphingomonadales</taxon>
        <taxon>Sphingosinicellaceae</taxon>
        <taxon>Sphingoaurantiacus</taxon>
    </lineage>
</organism>
<dbReference type="InterPro" id="IPR011104">
    <property type="entry name" value="Hpr_kin/Pase_C"/>
</dbReference>
<sequence>MSSRVHGSAVAINGRGVLILGASGRGKSDLALRLIDRGAVLIADDQVALTPRAGLLQADAIATIHGKLEVRGLGIVDLDDAGPAPIALVVDLDGVPERLPEARMLDLAGIALPVIALPPFDASTPLKVELALKRFGLPLEGRP</sequence>
<keyword evidence="3" id="KW-1185">Reference proteome</keyword>
<name>A0ABV7X853_9SPHN</name>